<keyword evidence="3" id="KW-1185">Reference proteome</keyword>
<organism evidence="2 3">
    <name type="scientific">Pleuronectes platessa</name>
    <name type="common">European plaice</name>
    <dbReference type="NCBI Taxonomy" id="8262"/>
    <lineage>
        <taxon>Eukaryota</taxon>
        <taxon>Metazoa</taxon>
        <taxon>Chordata</taxon>
        <taxon>Craniata</taxon>
        <taxon>Vertebrata</taxon>
        <taxon>Euteleostomi</taxon>
        <taxon>Actinopterygii</taxon>
        <taxon>Neopterygii</taxon>
        <taxon>Teleostei</taxon>
        <taxon>Neoteleostei</taxon>
        <taxon>Acanthomorphata</taxon>
        <taxon>Carangaria</taxon>
        <taxon>Pleuronectiformes</taxon>
        <taxon>Pleuronectoidei</taxon>
        <taxon>Pleuronectidae</taxon>
        <taxon>Pleuronectes</taxon>
    </lineage>
</organism>
<reference evidence="2" key="1">
    <citation type="submission" date="2020-03" db="EMBL/GenBank/DDBJ databases">
        <authorList>
            <person name="Weist P."/>
        </authorList>
    </citation>
    <scope>NUCLEOTIDE SEQUENCE</scope>
</reference>
<evidence type="ECO:0000313" key="3">
    <source>
        <dbReference type="Proteomes" id="UP001153269"/>
    </source>
</evidence>
<comment type="caution">
    <text evidence="2">The sequence shown here is derived from an EMBL/GenBank/DDBJ whole genome shotgun (WGS) entry which is preliminary data.</text>
</comment>
<dbReference type="AlphaFoldDB" id="A0A9N7UME9"/>
<gene>
    <name evidence="2" type="ORF">PLEPLA_LOCUS21567</name>
</gene>
<sequence length="173" mass="18502">MDEMRTALRTLEFLLPSWGRLSRPLSDISLIWSAQDPRPMGMGMSRRGSPIPAQLPPRTRPPSALLLPATPSAVLPPPLSPRDGKGEGGTTVGTVGTVSVPPRPLRLLLHLFTLLFLLPLDCAVTGQPPQCSGSGKEFWLLGSSLCPRSASVLSCYSGVPSDSAKAFKEKYVI</sequence>
<accession>A0A9N7UME9</accession>
<proteinExistence type="predicted"/>
<dbReference type="Proteomes" id="UP001153269">
    <property type="component" value="Unassembled WGS sequence"/>
</dbReference>
<evidence type="ECO:0000256" key="1">
    <source>
        <dbReference type="SAM" id="MobiDB-lite"/>
    </source>
</evidence>
<dbReference type="EMBL" id="CADEAL010001558">
    <property type="protein sequence ID" value="CAB1433476.1"/>
    <property type="molecule type" value="Genomic_DNA"/>
</dbReference>
<protein>
    <submittedName>
        <fullName evidence="2">Uncharacterized protein</fullName>
    </submittedName>
</protein>
<feature type="region of interest" description="Disordered" evidence="1">
    <location>
        <begin position="39"/>
        <end position="63"/>
    </location>
</feature>
<evidence type="ECO:0000313" key="2">
    <source>
        <dbReference type="EMBL" id="CAB1433476.1"/>
    </source>
</evidence>
<name>A0A9N7UME9_PLEPL</name>